<protein>
    <submittedName>
        <fullName evidence="1">Uncharacterized protein</fullName>
    </submittedName>
</protein>
<gene>
    <name evidence="1" type="ORF">R4I43_22695</name>
</gene>
<dbReference type="EMBL" id="JAWLNX010000017">
    <property type="protein sequence ID" value="MEB3370220.1"/>
    <property type="molecule type" value="Genomic_DNA"/>
</dbReference>
<reference evidence="1 2" key="1">
    <citation type="submission" date="2023-10" db="EMBL/GenBank/DDBJ databases">
        <title>Saccharopolyspora sp. nov., isolated from mangrove soil.</title>
        <authorList>
            <person name="Lu Y."/>
            <person name="Liu W."/>
        </authorList>
    </citation>
    <scope>NUCLEOTIDE SEQUENCE [LARGE SCALE GENOMIC DNA]</scope>
    <source>
        <strain evidence="1 2">S2-29</strain>
    </source>
</reference>
<evidence type="ECO:0000313" key="2">
    <source>
        <dbReference type="Proteomes" id="UP001327093"/>
    </source>
</evidence>
<evidence type="ECO:0000313" key="1">
    <source>
        <dbReference type="EMBL" id="MEB3370220.1"/>
    </source>
</evidence>
<dbReference type="RefSeq" id="WP_324267700.1">
    <property type="nucleotide sequence ID" value="NZ_JAWLNX010000017.1"/>
</dbReference>
<keyword evidence="2" id="KW-1185">Reference proteome</keyword>
<dbReference type="Proteomes" id="UP001327093">
    <property type="component" value="Unassembled WGS sequence"/>
</dbReference>
<sequence length="78" mass="8802">MRVKTRYYSGAFGAVTDLTPTAEGISMGITDQFAGRTEHARCLLDRDEFRRLLAEGEALLAESEARERKDYPPHPDED</sequence>
<accession>A0ABU6AFD5</accession>
<name>A0ABU6AFD5_9PSEU</name>
<comment type="caution">
    <text evidence="1">The sequence shown here is derived from an EMBL/GenBank/DDBJ whole genome shotgun (WGS) entry which is preliminary data.</text>
</comment>
<proteinExistence type="predicted"/>
<organism evidence="1 2">
    <name type="scientific">Saccharopolyspora mangrovi</name>
    <dbReference type="NCBI Taxonomy" id="3082379"/>
    <lineage>
        <taxon>Bacteria</taxon>
        <taxon>Bacillati</taxon>
        <taxon>Actinomycetota</taxon>
        <taxon>Actinomycetes</taxon>
        <taxon>Pseudonocardiales</taxon>
        <taxon>Pseudonocardiaceae</taxon>
        <taxon>Saccharopolyspora</taxon>
    </lineage>
</organism>